<reference evidence="9" key="1">
    <citation type="submission" date="2020-11" db="EMBL/GenBank/DDBJ databases">
        <authorList>
            <person name="Tran Van P."/>
        </authorList>
    </citation>
    <scope>NUCLEOTIDE SEQUENCE</scope>
</reference>
<dbReference type="InterPro" id="IPR036259">
    <property type="entry name" value="MFS_trans_sf"/>
</dbReference>
<dbReference type="InterPro" id="IPR008570">
    <property type="entry name" value="ESCRT-II_cplx_Vps25-sub"/>
</dbReference>
<dbReference type="GO" id="GO:0022857">
    <property type="term" value="F:transmembrane transporter activity"/>
    <property type="evidence" value="ECO:0007669"/>
    <property type="project" value="InterPro"/>
</dbReference>
<dbReference type="SUPFAM" id="SSF103473">
    <property type="entry name" value="MFS general substrate transporter"/>
    <property type="match status" value="1"/>
</dbReference>
<feature type="transmembrane region" description="Helical" evidence="8">
    <location>
        <begin position="309"/>
        <end position="329"/>
    </location>
</feature>
<dbReference type="GO" id="GO:0016236">
    <property type="term" value="P:macroautophagy"/>
    <property type="evidence" value="ECO:0007669"/>
    <property type="project" value="UniProtKB-ARBA"/>
</dbReference>
<dbReference type="FunFam" id="1.10.10.570:FF:000003">
    <property type="entry name" value="Vacuolar protein-sorting-associated protein 25"/>
    <property type="match status" value="1"/>
</dbReference>
<dbReference type="GO" id="GO:0042803">
    <property type="term" value="F:protein homodimerization activity"/>
    <property type="evidence" value="ECO:0007669"/>
    <property type="project" value="TreeGrafter"/>
</dbReference>
<protein>
    <recommendedName>
        <fullName evidence="3">Vacuolar protein-sorting-associated protein 25</fullName>
    </recommendedName>
    <alternativeName>
        <fullName evidence="7">ESCRT-II complex subunit VPS25</fullName>
    </alternativeName>
</protein>
<keyword evidence="8" id="KW-1133">Transmembrane helix</keyword>
<feature type="non-terminal residue" evidence="9">
    <location>
        <position position="1"/>
    </location>
</feature>
<dbReference type="AlphaFoldDB" id="A0A7R9QST1"/>
<feature type="transmembrane region" description="Helical" evidence="8">
    <location>
        <begin position="187"/>
        <end position="207"/>
    </location>
</feature>
<dbReference type="GO" id="GO:0000814">
    <property type="term" value="C:ESCRT II complex"/>
    <property type="evidence" value="ECO:0007669"/>
    <property type="project" value="InterPro"/>
</dbReference>
<dbReference type="FunFam" id="1.10.10.10:FF:000141">
    <property type="entry name" value="vacuolar protein-sorting-associated protein 25"/>
    <property type="match status" value="1"/>
</dbReference>
<evidence type="ECO:0000313" key="9">
    <source>
        <dbReference type="EMBL" id="CAD7656448.1"/>
    </source>
</evidence>
<dbReference type="Gene3D" id="1.20.1250.20">
    <property type="entry name" value="MFS general substrate transporter like domains"/>
    <property type="match status" value="1"/>
</dbReference>
<dbReference type="PANTHER" id="PTHR13149:SF0">
    <property type="entry name" value="VACUOLAR PROTEIN-SORTING-ASSOCIATED PROTEIN 25"/>
    <property type="match status" value="1"/>
</dbReference>
<feature type="transmembrane region" description="Helical" evidence="8">
    <location>
        <begin position="243"/>
        <end position="263"/>
    </location>
</feature>
<name>A0A7R9QST1_9ACAR</name>
<comment type="subcellular location">
    <subcellularLocation>
        <location evidence="1">Cytoplasm</location>
    </subcellularLocation>
</comment>
<dbReference type="Pfam" id="PF05871">
    <property type="entry name" value="ESCRT-II"/>
    <property type="match status" value="1"/>
</dbReference>
<feature type="transmembrane region" description="Helical" evidence="8">
    <location>
        <begin position="219"/>
        <end position="237"/>
    </location>
</feature>
<gene>
    <name evidence="9" type="ORF">ONB1V03_LOCUS13085</name>
</gene>
<evidence type="ECO:0000313" key="10">
    <source>
        <dbReference type="Proteomes" id="UP000728032"/>
    </source>
</evidence>
<keyword evidence="4" id="KW-0813">Transport</keyword>
<evidence type="ECO:0000256" key="7">
    <source>
        <dbReference type="ARBA" id="ARBA00030094"/>
    </source>
</evidence>
<dbReference type="InterPro" id="IPR036388">
    <property type="entry name" value="WH-like_DNA-bd_sf"/>
</dbReference>
<dbReference type="InterPro" id="IPR011701">
    <property type="entry name" value="MFS"/>
</dbReference>
<dbReference type="Gene3D" id="1.10.10.10">
    <property type="entry name" value="Winged helix-like DNA-binding domain superfamily/Winged helix DNA-binding domain"/>
    <property type="match status" value="1"/>
</dbReference>
<dbReference type="OrthoDB" id="245150at2759"/>
<keyword evidence="5" id="KW-0963">Cytoplasm</keyword>
<dbReference type="Pfam" id="PF07690">
    <property type="entry name" value="MFS_1"/>
    <property type="match status" value="1"/>
</dbReference>
<keyword evidence="10" id="KW-1185">Reference proteome</keyword>
<evidence type="ECO:0000256" key="1">
    <source>
        <dbReference type="ARBA" id="ARBA00004496"/>
    </source>
</evidence>
<dbReference type="EMBL" id="CAJPVJ010011129">
    <property type="protein sequence ID" value="CAG2173635.1"/>
    <property type="molecule type" value="Genomic_DNA"/>
</dbReference>
<sequence>MSNSGSQVLDNSFHYNFEPFFTIQPNVETRRQQLKAWRQLIVDYYESTNEHILDVNQAINDPLFKNNKISRQLSLDSIRVILNDLHSNGVIEWMDKKQDKCYVYWKRPEEWAQLIHKWVEDKALNSTVCTFYEIVSGDDTVGYPFHGLNEEILIKALKCLESDGKAVLMNFDNNSGPFGQTFISDDFFLSMVGASAAVCNTLCRILVGHLKDLTTYKICCLPLSCLATILVVSLPLTPYTHRMVYAVCVVSAVGIVGSQYALMPSAITEAFGERFAAIIIGLVYMSTVIADIAGAFASQHLTDTLGWSGMIGMVGICAFIDFLITFLLPNNQHLKLKKRLVNRDIKSMKTKTCDEKPCAIGVYTCNTNTTANTMTTRRTSIPKPSLFRTCDYITEA</sequence>
<dbReference type="PANTHER" id="PTHR13149">
    <property type="entry name" value="VACUOLAR PROTEIN SORTING-ASSOCIATED PROTEIN VPS25"/>
    <property type="match status" value="1"/>
</dbReference>
<keyword evidence="8" id="KW-0812">Transmembrane</keyword>
<evidence type="ECO:0000256" key="6">
    <source>
        <dbReference type="ARBA" id="ARBA00022927"/>
    </source>
</evidence>
<keyword evidence="6" id="KW-0653">Protein transport</keyword>
<dbReference type="SUPFAM" id="SSF46785">
    <property type="entry name" value="Winged helix' DNA-binding domain"/>
    <property type="match status" value="2"/>
</dbReference>
<evidence type="ECO:0000256" key="3">
    <source>
        <dbReference type="ARBA" id="ARBA00017934"/>
    </source>
</evidence>
<feature type="transmembrane region" description="Helical" evidence="8">
    <location>
        <begin position="275"/>
        <end position="297"/>
    </location>
</feature>
<evidence type="ECO:0000256" key="5">
    <source>
        <dbReference type="ARBA" id="ARBA00022490"/>
    </source>
</evidence>
<evidence type="ECO:0000256" key="4">
    <source>
        <dbReference type="ARBA" id="ARBA00022448"/>
    </source>
</evidence>
<dbReference type="GO" id="GO:0043328">
    <property type="term" value="P:protein transport to vacuole involved in ubiquitin-dependent protein catabolic process via the multivesicular body sorting pathway"/>
    <property type="evidence" value="ECO:0007669"/>
    <property type="project" value="TreeGrafter"/>
</dbReference>
<dbReference type="InterPro" id="IPR036390">
    <property type="entry name" value="WH_DNA-bd_sf"/>
</dbReference>
<evidence type="ECO:0000256" key="2">
    <source>
        <dbReference type="ARBA" id="ARBA00009674"/>
    </source>
</evidence>
<evidence type="ECO:0000256" key="8">
    <source>
        <dbReference type="SAM" id="Phobius"/>
    </source>
</evidence>
<comment type="similarity">
    <text evidence="2">Belongs to the VPS25 family.</text>
</comment>
<dbReference type="Proteomes" id="UP000728032">
    <property type="component" value="Unassembled WGS sequence"/>
</dbReference>
<dbReference type="InterPro" id="IPR014041">
    <property type="entry name" value="ESCRT-II_cplx_Vps25-sub_N"/>
</dbReference>
<keyword evidence="8" id="KW-0472">Membrane</keyword>
<organism evidence="9">
    <name type="scientific">Oppiella nova</name>
    <dbReference type="NCBI Taxonomy" id="334625"/>
    <lineage>
        <taxon>Eukaryota</taxon>
        <taxon>Metazoa</taxon>
        <taxon>Ecdysozoa</taxon>
        <taxon>Arthropoda</taxon>
        <taxon>Chelicerata</taxon>
        <taxon>Arachnida</taxon>
        <taxon>Acari</taxon>
        <taxon>Acariformes</taxon>
        <taxon>Sarcoptiformes</taxon>
        <taxon>Oribatida</taxon>
        <taxon>Brachypylina</taxon>
        <taxon>Oppioidea</taxon>
        <taxon>Oppiidae</taxon>
        <taxon>Oppiella</taxon>
    </lineage>
</organism>
<proteinExistence type="inferred from homology"/>
<accession>A0A7R9QST1</accession>
<dbReference type="Gene3D" id="1.10.10.570">
    <property type="entry name" value="Winged helix' DNA-binding domain. Chain C. Domain 1"/>
    <property type="match status" value="1"/>
</dbReference>
<dbReference type="EMBL" id="OC925954">
    <property type="protein sequence ID" value="CAD7656448.1"/>
    <property type="molecule type" value="Genomic_DNA"/>
</dbReference>
<dbReference type="GO" id="GO:0005198">
    <property type="term" value="F:structural molecule activity"/>
    <property type="evidence" value="ECO:0007669"/>
    <property type="project" value="TreeGrafter"/>
</dbReference>